<evidence type="ECO:0000313" key="1">
    <source>
        <dbReference type="EMBL" id="APF20306.1"/>
    </source>
</evidence>
<accession>A0A1J1CE97</accession>
<sequence length="48" mass="5783">MSLERYFPFKIRASFLQCKKSSNFEPVKNWQSCLFRNKKRGLHLLASF</sequence>
<proteinExistence type="predicted"/>
<gene>
    <name evidence="1" type="ORF">Cabys_3560</name>
</gene>
<dbReference type="Proteomes" id="UP000183868">
    <property type="component" value="Chromosome"/>
</dbReference>
<dbReference type="KEGG" id="caby:Cabys_3560"/>
<reference evidence="1 2" key="1">
    <citation type="submission" date="2016-11" db="EMBL/GenBank/DDBJ databases">
        <title>Genomic analysis of Caldithrix abyssi and proposal of a novel bacterial phylum Caldithrichaeota.</title>
        <authorList>
            <person name="Kublanov I."/>
            <person name="Sigalova O."/>
            <person name="Gavrilov S."/>
            <person name="Lebedinsky A."/>
            <person name="Ivanova N."/>
            <person name="Daum C."/>
            <person name="Reddy T."/>
            <person name="Klenk H.P."/>
            <person name="Goker M."/>
            <person name="Reva O."/>
            <person name="Miroshnichenko M."/>
            <person name="Kyprides N."/>
            <person name="Woyke T."/>
            <person name="Gelfand M."/>
        </authorList>
    </citation>
    <scope>NUCLEOTIDE SEQUENCE [LARGE SCALE GENOMIC DNA]</scope>
    <source>
        <strain evidence="1 2">LF13</strain>
    </source>
</reference>
<name>A0A1J1CE97_CALAY</name>
<dbReference type="EMBL" id="CP018099">
    <property type="protein sequence ID" value="APF20306.1"/>
    <property type="molecule type" value="Genomic_DNA"/>
</dbReference>
<protein>
    <submittedName>
        <fullName evidence="1">Uncharacterized protein</fullName>
    </submittedName>
</protein>
<evidence type="ECO:0000313" key="2">
    <source>
        <dbReference type="Proteomes" id="UP000183868"/>
    </source>
</evidence>
<organism evidence="1 2">
    <name type="scientific">Caldithrix abyssi DSM 13497</name>
    <dbReference type="NCBI Taxonomy" id="880073"/>
    <lineage>
        <taxon>Bacteria</taxon>
        <taxon>Pseudomonadati</taxon>
        <taxon>Calditrichota</taxon>
        <taxon>Calditrichia</taxon>
        <taxon>Calditrichales</taxon>
        <taxon>Calditrichaceae</taxon>
        <taxon>Caldithrix</taxon>
    </lineage>
</organism>
<dbReference type="AlphaFoldDB" id="A0A1J1CE97"/>